<gene>
    <name evidence="1" type="ORF">C8Q69DRAFT_129016</name>
</gene>
<proteinExistence type="predicted"/>
<accession>A0A443HID8</accession>
<protein>
    <submittedName>
        <fullName evidence="1">Uncharacterized protein</fullName>
    </submittedName>
</protein>
<dbReference type="Proteomes" id="UP000283841">
    <property type="component" value="Unassembled WGS sequence"/>
</dbReference>
<sequence>MGASAYMGVARYIHQECMRSEFWEKIEEPSQDMYNVAFHVFDRYGTLKTKRGTGVWGDELDYGPLFLIECHGSIPSLNIRALSTADGAISSPTIRIPNCFTMLGYCNNSQTNSQAFSTRGQYSYFESVRHASA</sequence>
<comment type="caution">
    <text evidence="1">The sequence shown here is derived from an EMBL/GenBank/DDBJ whole genome shotgun (WGS) entry which is preliminary data.</text>
</comment>
<dbReference type="STRING" id="264951.A0A443HID8"/>
<keyword evidence="2" id="KW-1185">Reference proteome</keyword>
<evidence type="ECO:0000313" key="2">
    <source>
        <dbReference type="Proteomes" id="UP000283841"/>
    </source>
</evidence>
<organism evidence="1 2">
    <name type="scientific">Byssochlamys spectabilis</name>
    <name type="common">Paecilomyces variotii</name>
    <dbReference type="NCBI Taxonomy" id="264951"/>
    <lineage>
        <taxon>Eukaryota</taxon>
        <taxon>Fungi</taxon>
        <taxon>Dikarya</taxon>
        <taxon>Ascomycota</taxon>
        <taxon>Pezizomycotina</taxon>
        <taxon>Eurotiomycetes</taxon>
        <taxon>Eurotiomycetidae</taxon>
        <taxon>Eurotiales</taxon>
        <taxon>Thermoascaceae</taxon>
        <taxon>Paecilomyces</taxon>
    </lineage>
</organism>
<dbReference type="GeneID" id="39594561"/>
<dbReference type="AlphaFoldDB" id="A0A443HID8"/>
<dbReference type="EMBL" id="RCNU01000019">
    <property type="protein sequence ID" value="RWQ91588.1"/>
    <property type="molecule type" value="Genomic_DNA"/>
</dbReference>
<dbReference type="VEuPathDB" id="FungiDB:C8Q69DRAFT_129016"/>
<name>A0A443HID8_BYSSP</name>
<dbReference type="RefSeq" id="XP_028481233.1">
    <property type="nucleotide sequence ID" value="XM_028625284.1"/>
</dbReference>
<evidence type="ECO:0000313" key="1">
    <source>
        <dbReference type="EMBL" id="RWQ91588.1"/>
    </source>
</evidence>
<reference evidence="1 2" key="1">
    <citation type="journal article" date="2018" name="Front. Microbiol.">
        <title>Genomic and genetic insights into a cosmopolitan fungus, Paecilomyces variotii (Eurotiales).</title>
        <authorList>
            <person name="Urquhart A.S."/>
            <person name="Mondo S.J."/>
            <person name="Makela M.R."/>
            <person name="Hane J.K."/>
            <person name="Wiebenga A."/>
            <person name="He G."/>
            <person name="Mihaltcheva S."/>
            <person name="Pangilinan J."/>
            <person name="Lipzen A."/>
            <person name="Barry K."/>
            <person name="de Vries R.P."/>
            <person name="Grigoriev I.V."/>
            <person name="Idnurm A."/>
        </authorList>
    </citation>
    <scope>NUCLEOTIDE SEQUENCE [LARGE SCALE GENOMIC DNA]</scope>
    <source>
        <strain evidence="1 2">CBS 101075</strain>
    </source>
</reference>